<evidence type="ECO:0000256" key="1">
    <source>
        <dbReference type="SAM" id="MobiDB-lite"/>
    </source>
</evidence>
<keyword evidence="2" id="KW-0812">Transmembrane</keyword>
<feature type="region of interest" description="Disordered" evidence="1">
    <location>
        <begin position="1"/>
        <end position="47"/>
    </location>
</feature>
<reference evidence="3" key="1">
    <citation type="submission" date="2021-01" db="EMBL/GenBank/DDBJ databases">
        <authorList>
            <person name="Corre E."/>
            <person name="Pelletier E."/>
            <person name="Niang G."/>
            <person name="Scheremetjew M."/>
            <person name="Finn R."/>
            <person name="Kale V."/>
            <person name="Holt S."/>
            <person name="Cochrane G."/>
            <person name="Meng A."/>
            <person name="Brown T."/>
            <person name="Cohen L."/>
        </authorList>
    </citation>
    <scope>NUCLEOTIDE SEQUENCE</scope>
    <source>
        <strain evidence="3">CCMP826</strain>
    </source>
</reference>
<accession>A0A7S2IEL1</accession>
<sequence length="241" mass="26169">MALTNNYHSDVDDSTTSTGNDSNDGSTEEPKKKDEDSISTGQTHTFDGVTFGEQEENSQNNHHMARIYGAGAAGALVGIVLSGGIVFASILGVATAYSATRDDATGDVARAMGDVALTAREKARKLDDEHHLVDKSKAMANDAWVKVKEIDTAQVAEKSKVVANNVWEKAKEIDQKHDVVGKVKEISVETAQRVAEFDREHNVVAWTAGKFEQVVTFLAEKFKRRSAAESRNDHLVPVVLD</sequence>
<proteinExistence type="predicted"/>
<dbReference type="EMBL" id="HBGV01018923">
    <property type="protein sequence ID" value="CAD9517224.1"/>
    <property type="molecule type" value="Transcribed_RNA"/>
</dbReference>
<keyword evidence="2" id="KW-1133">Transmembrane helix</keyword>
<evidence type="ECO:0000313" key="3">
    <source>
        <dbReference type="EMBL" id="CAD9517224.1"/>
    </source>
</evidence>
<feature type="compositionally biased region" description="Polar residues" evidence="1">
    <location>
        <begin position="1"/>
        <end position="25"/>
    </location>
</feature>
<protein>
    <submittedName>
        <fullName evidence="3">Uncharacterized protein</fullName>
    </submittedName>
</protein>
<keyword evidence="2" id="KW-0472">Membrane</keyword>
<gene>
    <name evidence="3" type="ORF">HTAM1171_LOCUS11724</name>
</gene>
<organism evidence="3">
    <name type="scientific">Helicotheca tamesis</name>
    <dbReference type="NCBI Taxonomy" id="374047"/>
    <lineage>
        <taxon>Eukaryota</taxon>
        <taxon>Sar</taxon>
        <taxon>Stramenopiles</taxon>
        <taxon>Ochrophyta</taxon>
        <taxon>Bacillariophyta</taxon>
        <taxon>Mediophyceae</taxon>
        <taxon>Lithodesmiophycidae</taxon>
        <taxon>Lithodesmiales</taxon>
        <taxon>Lithodesmiaceae</taxon>
        <taxon>Helicotheca</taxon>
    </lineage>
</organism>
<feature type="transmembrane region" description="Helical" evidence="2">
    <location>
        <begin position="67"/>
        <end position="91"/>
    </location>
</feature>
<evidence type="ECO:0000256" key="2">
    <source>
        <dbReference type="SAM" id="Phobius"/>
    </source>
</evidence>
<name>A0A7S2IEL1_9STRA</name>
<dbReference type="AlphaFoldDB" id="A0A7S2IEL1"/>